<evidence type="ECO:0000256" key="2">
    <source>
        <dbReference type="PROSITE-ProRule" id="PRU00335"/>
    </source>
</evidence>
<dbReference type="Pfam" id="PF00440">
    <property type="entry name" value="TetR_N"/>
    <property type="match status" value="1"/>
</dbReference>
<dbReference type="RefSeq" id="WP_188997565.1">
    <property type="nucleotide sequence ID" value="NZ_BMHP01000005.1"/>
</dbReference>
<keyword evidence="1 2" id="KW-0238">DNA-binding</keyword>
<dbReference type="Gene3D" id="1.10.357.10">
    <property type="entry name" value="Tetracycline Repressor, domain 2"/>
    <property type="match status" value="1"/>
</dbReference>
<evidence type="ECO:0000313" key="5">
    <source>
        <dbReference type="Proteomes" id="UP000612456"/>
    </source>
</evidence>
<organism evidence="4 5">
    <name type="scientific">Paenibacillus nasutitermitis</name>
    <dbReference type="NCBI Taxonomy" id="1652958"/>
    <lineage>
        <taxon>Bacteria</taxon>
        <taxon>Bacillati</taxon>
        <taxon>Bacillota</taxon>
        <taxon>Bacilli</taxon>
        <taxon>Bacillales</taxon>
        <taxon>Paenibacillaceae</taxon>
        <taxon>Paenibacillus</taxon>
    </lineage>
</organism>
<dbReference type="AlphaFoldDB" id="A0A917E149"/>
<dbReference type="SUPFAM" id="SSF46689">
    <property type="entry name" value="Homeodomain-like"/>
    <property type="match status" value="1"/>
</dbReference>
<feature type="DNA-binding region" description="H-T-H motif" evidence="2">
    <location>
        <begin position="27"/>
        <end position="46"/>
    </location>
</feature>
<gene>
    <name evidence="4" type="ORF">GCM10010911_57980</name>
</gene>
<proteinExistence type="predicted"/>
<reference evidence="4" key="1">
    <citation type="journal article" date="2014" name="Int. J. Syst. Evol. Microbiol.">
        <title>Complete genome sequence of Corynebacterium casei LMG S-19264T (=DSM 44701T), isolated from a smear-ripened cheese.</title>
        <authorList>
            <consortium name="US DOE Joint Genome Institute (JGI-PGF)"/>
            <person name="Walter F."/>
            <person name="Albersmeier A."/>
            <person name="Kalinowski J."/>
            <person name="Ruckert C."/>
        </authorList>
    </citation>
    <scope>NUCLEOTIDE SEQUENCE</scope>
    <source>
        <strain evidence="4">CGMCC 1.15178</strain>
    </source>
</reference>
<dbReference type="InterPro" id="IPR036582">
    <property type="entry name" value="Mao_N_sf"/>
</dbReference>
<evidence type="ECO:0000313" key="4">
    <source>
        <dbReference type="EMBL" id="GGD91646.1"/>
    </source>
</evidence>
<evidence type="ECO:0000259" key="3">
    <source>
        <dbReference type="PROSITE" id="PS50977"/>
    </source>
</evidence>
<reference evidence="4" key="2">
    <citation type="submission" date="2020-09" db="EMBL/GenBank/DDBJ databases">
        <authorList>
            <person name="Sun Q."/>
            <person name="Zhou Y."/>
        </authorList>
    </citation>
    <scope>NUCLEOTIDE SEQUENCE</scope>
    <source>
        <strain evidence="4">CGMCC 1.15178</strain>
    </source>
</reference>
<keyword evidence="5" id="KW-1185">Reference proteome</keyword>
<dbReference type="InterPro" id="IPR009057">
    <property type="entry name" value="Homeodomain-like_sf"/>
</dbReference>
<dbReference type="SUPFAM" id="SSF55383">
    <property type="entry name" value="Copper amine oxidase, domain N"/>
    <property type="match status" value="1"/>
</dbReference>
<dbReference type="GO" id="GO:0003677">
    <property type="term" value="F:DNA binding"/>
    <property type="evidence" value="ECO:0007669"/>
    <property type="project" value="UniProtKB-UniRule"/>
</dbReference>
<comment type="caution">
    <text evidence="4">The sequence shown here is derived from an EMBL/GenBank/DDBJ whole genome shotgun (WGS) entry which is preliminary data.</text>
</comment>
<dbReference type="InterPro" id="IPR001647">
    <property type="entry name" value="HTH_TetR"/>
</dbReference>
<dbReference type="PROSITE" id="PS50977">
    <property type="entry name" value="HTH_TETR_2"/>
    <property type="match status" value="1"/>
</dbReference>
<sequence>MEKAQIKYKYFEKIKPVFRKNRFSQLNMDDIARHMDISKATMYKYFSSKDEIFKLFVDSCADYFKSGEKMMSDAPLVLRNNSTFVPVRFVSEQLNTSVEYLGSKKWSSSSRIRRHKRIQFLGRIQGTWVASFLNSLPFQDSSFFLSTGNSARFHQ</sequence>
<feature type="domain" description="HTH tetR-type" evidence="3">
    <location>
        <begin position="4"/>
        <end position="64"/>
    </location>
</feature>
<dbReference type="EMBL" id="BMHP01000005">
    <property type="protein sequence ID" value="GGD91646.1"/>
    <property type="molecule type" value="Genomic_DNA"/>
</dbReference>
<protein>
    <recommendedName>
        <fullName evidence="3">HTH tetR-type domain-containing protein</fullName>
    </recommendedName>
</protein>
<evidence type="ECO:0000256" key="1">
    <source>
        <dbReference type="ARBA" id="ARBA00023125"/>
    </source>
</evidence>
<accession>A0A917E149</accession>
<name>A0A917E149_9BACL</name>
<dbReference type="Proteomes" id="UP000612456">
    <property type="component" value="Unassembled WGS sequence"/>
</dbReference>